<dbReference type="EMBL" id="CP078145">
    <property type="protein sequence ID" value="QXN92989.1"/>
    <property type="molecule type" value="Genomic_DNA"/>
</dbReference>
<organism evidence="2 3">
    <name type="scientific">Nocardia iowensis</name>
    <dbReference type="NCBI Taxonomy" id="204891"/>
    <lineage>
        <taxon>Bacteria</taxon>
        <taxon>Bacillati</taxon>
        <taxon>Actinomycetota</taxon>
        <taxon>Actinomycetes</taxon>
        <taxon>Mycobacteriales</taxon>
        <taxon>Nocardiaceae</taxon>
        <taxon>Nocardia</taxon>
    </lineage>
</organism>
<dbReference type="CDD" id="cd03441">
    <property type="entry name" value="R_hydratase_like"/>
    <property type="match status" value="1"/>
</dbReference>
<dbReference type="Proteomes" id="UP000694257">
    <property type="component" value="Chromosome"/>
</dbReference>
<evidence type="ECO:0000259" key="1">
    <source>
        <dbReference type="Pfam" id="PF13452"/>
    </source>
</evidence>
<reference evidence="2 3" key="1">
    <citation type="submission" date="2021-07" db="EMBL/GenBank/DDBJ databases">
        <title>Whole Genome Sequence of Nocardia Iowensis.</title>
        <authorList>
            <person name="Lamm A."/>
            <person name="Collins-Fairclough A.M."/>
            <person name="Bunk B."/>
            <person name="Sproer C."/>
        </authorList>
    </citation>
    <scope>NUCLEOTIDE SEQUENCE [LARGE SCALE GENOMIC DNA]</scope>
    <source>
        <strain evidence="2 3">NRRL 5646</strain>
    </source>
</reference>
<evidence type="ECO:0000313" key="2">
    <source>
        <dbReference type="EMBL" id="QXN92989.1"/>
    </source>
</evidence>
<protein>
    <submittedName>
        <fullName evidence="2">MaoC family dehydratase N-terminal domain-containing protein</fullName>
    </submittedName>
</protein>
<name>A0ABX8RVT4_NOCIO</name>
<dbReference type="Pfam" id="PF13452">
    <property type="entry name" value="FAS1_DH_region"/>
    <property type="match status" value="1"/>
</dbReference>
<dbReference type="RefSeq" id="WP_218474663.1">
    <property type="nucleotide sequence ID" value="NZ_BAABJN010000001.1"/>
</dbReference>
<gene>
    <name evidence="2" type="ORF">KV110_07730</name>
</gene>
<sequence length="169" mass="18406">MSMPVAEFTALIGREVTYTAPEPLGRAAIRYFAVAVGDDNPLYTDETYARAHGYAGVIAPPTLICETNQFTGLPRDDDGFAGHNWGIEVPGTSLVRGGNTYEFHQPTRPADIITAAWRIVDVETKGGKLFVRSRATYRNQHGALLATNDETLIYVPLAAANPRQTPEAK</sequence>
<dbReference type="InterPro" id="IPR039569">
    <property type="entry name" value="FAS1-like_DH_region"/>
</dbReference>
<evidence type="ECO:0000313" key="3">
    <source>
        <dbReference type="Proteomes" id="UP000694257"/>
    </source>
</evidence>
<accession>A0ABX8RVT4</accession>
<feature type="domain" description="FAS1-like dehydratase" evidence="1">
    <location>
        <begin position="10"/>
        <end position="147"/>
    </location>
</feature>
<proteinExistence type="predicted"/>
<keyword evidence="3" id="KW-1185">Reference proteome</keyword>